<sequence>MTAALPETQHVTLRLPARGRQALQDVLADLRGASTLAPYDPVILEFCAAFAQRLSRRARGIPELQALAFWMRRAELTRLKADFEGLATERTVLMPRGLVFHVPPANVDTIFIYSWLMSVLAGNRNVIRLSSRETDQMNLILEVLNETLTEDAFAPLRGNTVMLSYGHDQTITTALSLAADVRVIWGGDRTVATIRQSPLAPHATELTFPDRFSLAAVHSGRYLAETEEQHRALAEHFFNDAFWFDQLGCSSPRLLVWVGDETDVQAASQTFFGHLQAVTTAKGYQVDTATAISKLTFGLRAALDHPVERFERLSNEVAVLPLTRFAEVRGEFCGAGLFYQLAAAKLTDLVPHIERRDQTLSHHGFEPEELRQLVTALNGRGLDRLVPFGEALNFNRYWDGHDLLQAFTRRVYLQPEAR</sequence>
<gene>
    <name evidence="2" type="ORF">Dcae01_02426</name>
</gene>
<proteinExistence type="predicted"/>
<protein>
    <recommendedName>
        <fullName evidence="4">Long-chain-fatty-acyl-CoA reductase</fullName>
    </recommendedName>
</protein>
<name>A0ABP9UEC2_9DEIO</name>
<keyword evidence="3" id="KW-1185">Reference proteome</keyword>
<evidence type="ECO:0000256" key="1">
    <source>
        <dbReference type="ARBA" id="ARBA00022857"/>
    </source>
</evidence>
<accession>A0ABP9UEC2</accession>
<dbReference type="InterPro" id="IPR008670">
    <property type="entry name" value="CoA_reduct_LuxC"/>
</dbReference>
<dbReference type="Proteomes" id="UP001423409">
    <property type="component" value="Unassembled WGS sequence"/>
</dbReference>
<dbReference type="RefSeq" id="WP_345445817.1">
    <property type="nucleotide sequence ID" value="NZ_BAABQU010000030.1"/>
</dbReference>
<keyword evidence="1" id="KW-0521">NADP</keyword>
<evidence type="ECO:0000313" key="3">
    <source>
        <dbReference type="Proteomes" id="UP001423409"/>
    </source>
</evidence>
<organism evidence="2 3">
    <name type="scientific">Deinococcus caeni</name>
    <dbReference type="NCBI Taxonomy" id="569127"/>
    <lineage>
        <taxon>Bacteria</taxon>
        <taxon>Thermotogati</taxon>
        <taxon>Deinococcota</taxon>
        <taxon>Deinococci</taxon>
        <taxon>Deinococcales</taxon>
        <taxon>Deinococcaceae</taxon>
        <taxon>Deinococcus</taxon>
    </lineage>
</organism>
<dbReference type="Pfam" id="PF05893">
    <property type="entry name" value="LuxC"/>
    <property type="match status" value="1"/>
</dbReference>
<dbReference type="InterPro" id="IPR016161">
    <property type="entry name" value="Ald_DH/histidinol_DH"/>
</dbReference>
<evidence type="ECO:0008006" key="4">
    <source>
        <dbReference type="Google" id="ProtNLM"/>
    </source>
</evidence>
<dbReference type="SUPFAM" id="SSF53720">
    <property type="entry name" value="ALDH-like"/>
    <property type="match status" value="1"/>
</dbReference>
<reference evidence="2 3" key="1">
    <citation type="submission" date="2024-02" db="EMBL/GenBank/DDBJ databases">
        <title>Deinococcus caeni NBRC 101312.</title>
        <authorList>
            <person name="Ichikawa N."/>
            <person name="Katano-Makiyama Y."/>
            <person name="Hidaka K."/>
        </authorList>
    </citation>
    <scope>NUCLEOTIDE SEQUENCE [LARGE SCALE GENOMIC DNA]</scope>
    <source>
        <strain evidence="2 3">NBRC 101312</strain>
    </source>
</reference>
<evidence type="ECO:0000313" key="2">
    <source>
        <dbReference type="EMBL" id="GAA5440898.1"/>
    </source>
</evidence>
<comment type="caution">
    <text evidence="2">The sequence shown here is derived from an EMBL/GenBank/DDBJ whole genome shotgun (WGS) entry which is preliminary data.</text>
</comment>
<dbReference type="EMBL" id="BAABQU010000030">
    <property type="protein sequence ID" value="GAA5440898.1"/>
    <property type="molecule type" value="Genomic_DNA"/>
</dbReference>